<dbReference type="Gene3D" id="1.10.10.60">
    <property type="entry name" value="Homeodomain-like"/>
    <property type="match status" value="2"/>
</dbReference>
<keyword evidence="2" id="KW-1185">Reference proteome</keyword>
<name>A0ABD2QFE8_9PLAT</name>
<evidence type="ECO:0000313" key="1">
    <source>
        <dbReference type="EMBL" id="KAL3318256.1"/>
    </source>
</evidence>
<organism evidence="1 2">
    <name type="scientific">Cichlidogyrus casuarinus</name>
    <dbReference type="NCBI Taxonomy" id="1844966"/>
    <lineage>
        <taxon>Eukaryota</taxon>
        <taxon>Metazoa</taxon>
        <taxon>Spiralia</taxon>
        <taxon>Lophotrochozoa</taxon>
        <taxon>Platyhelminthes</taxon>
        <taxon>Monogenea</taxon>
        <taxon>Monopisthocotylea</taxon>
        <taxon>Dactylogyridea</taxon>
        <taxon>Ancyrocephalidae</taxon>
        <taxon>Cichlidogyrus</taxon>
    </lineage>
</organism>
<proteinExistence type="predicted"/>
<protein>
    <recommendedName>
        <fullName evidence="3">HTH psq-type domain-containing protein</fullName>
    </recommendedName>
</protein>
<comment type="caution">
    <text evidence="1">The sequence shown here is derived from an EMBL/GenBank/DDBJ whole genome shotgun (WGS) entry which is preliminary data.</text>
</comment>
<evidence type="ECO:0000313" key="2">
    <source>
        <dbReference type="Proteomes" id="UP001626550"/>
    </source>
</evidence>
<feature type="non-terminal residue" evidence="1">
    <location>
        <position position="1"/>
    </location>
</feature>
<dbReference type="AlphaFoldDB" id="A0ABD2QFE8"/>
<dbReference type="EMBL" id="JBJKFK010000267">
    <property type="protein sequence ID" value="KAL3318256.1"/>
    <property type="molecule type" value="Genomic_DNA"/>
</dbReference>
<gene>
    <name evidence="1" type="ORF">Ciccas_003089</name>
</gene>
<dbReference type="Proteomes" id="UP001626550">
    <property type="component" value="Unassembled WGS sequence"/>
</dbReference>
<reference evidence="1 2" key="1">
    <citation type="submission" date="2024-11" db="EMBL/GenBank/DDBJ databases">
        <title>Adaptive evolution of stress response genes in parasites aligns with host niche diversity.</title>
        <authorList>
            <person name="Hahn C."/>
            <person name="Resl P."/>
        </authorList>
    </citation>
    <scope>NUCLEOTIDE SEQUENCE [LARGE SCALE GENOMIC DNA]</scope>
    <source>
        <strain evidence="1">EGGRZ-B1_66</strain>
        <tissue evidence="1">Body</tissue>
    </source>
</reference>
<sequence>KKELIKDFKKGLSRKELATKYNRDLSTINRTLANEENIHGALEMFKNQKRCQATRTNFWDVDVAVSEWLQKMNESGCAVQGVWIREQALIFAMKMGSMTPKLQEDGFKSSMNAMKSSRML</sequence>
<feature type="non-terminal residue" evidence="1">
    <location>
        <position position="120"/>
    </location>
</feature>
<evidence type="ECO:0008006" key="3">
    <source>
        <dbReference type="Google" id="ProtNLM"/>
    </source>
</evidence>
<accession>A0ABD2QFE8</accession>